<sequence>MQSNDSGFGSLNIEALVASAAAAASVAAAYSEAAPTGQQEMQRNKNLGHQVVRYIARDRRQQRTLNPP</sequence>
<accession>A0A267E9X9</accession>
<gene>
    <name evidence="1" type="ORF">BOX15_Mlig032055g3</name>
</gene>
<keyword evidence="2" id="KW-1185">Reference proteome</keyword>
<organism evidence="1 2">
    <name type="scientific">Macrostomum lignano</name>
    <dbReference type="NCBI Taxonomy" id="282301"/>
    <lineage>
        <taxon>Eukaryota</taxon>
        <taxon>Metazoa</taxon>
        <taxon>Spiralia</taxon>
        <taxon>Lophotrochozoa</taxon>
        <taxon>Platyhelminthes</taxon>
        <taxon>Rhabditophora</taxon>
        <taxon>Macrostomorpha</taxon>
        <taxon>Macrostomida</taxon>
        <taxon>Macrostomidae</taxon>
        <taxon>Macrostomum</taxon>
    </lineage>
</organism>
<reference evidence="1 2" key="1">
    <citation type="submission" date="2017-06" db="EMBL/GenBank/DDBJ databases">
        <title>A platform for efficient transgenesis in Macrostomum lignano, a flatworm model organism for stem cell research.</title>
        <authorList>
            <person name="Berezikov E."/>
        </authorList>
    </citation>
    <scope>NUCLEOTIDE SEQUENCE [LARGE SCALE GENOMIC DNA]</scope>
    <source>
        <strain evidence="1">DV1</strain>
        <tissue evidence="1">Whole organism</tissue>
    </source>
</reference>
<evidence type="ECO:0000313" key="2">
    <source>
        <dbReference type="Proteomes" id="UP000215902"/>
    </source>
</evidence>
<dbReference type="EMBL" id="NIVC01002478">
    <property type="protein sequence ID" value="PAA57512.1"/>
    <property type="molecule type" value="Genomic_DNA"/>
</dbReference>
<name>A0A267E9X9_9PLAT</name>
<dbReference type="AlphaFoldDB" id="A0A267E9X9"/>
<comment type="caution">
    <text evidence="1">The sequence shown here is derived from an EMBL/GenBank/DDBJ whole genome shotgun (WGS) entry which is preliminary data.</text>
</comment>
<evidence type="ECO:0000313" key="1">
    <source>
        <dbReference type="EMBL" id="PAA57512.1"/>
    </source>
</evidence>
<protein>
    <submittedName>
        <fullName evidence="1">Uncharacterized protein</fullName>
    </submittedName>
</protein>
<proteinExistence type="predicted"/>
<dbReference type="Proteomes" id="UP000215902">
    <property type="component" value="Unassembled WGS sequence"/>
</dbReference>